<dbReference type="InterPro" id="IPR000249">
    <property type="entry name" value="BMC_dom"/>
</dbReference>
<dbReference type="PIRSF" id="PIRSF012290">
    <property type="entry name" value="EutL_PduB"/>
    <property type="match status" value="1"/>
</dbReference>
<accession>A0ABU0JST4</accession>
<sequence>MNNFEICSNILSAKIISNVSPALKKELNIKHDHKSIGMITAEIDLPAYTALDQVTKMVDVELVYAKSTYGGHTNATTKLAGEFIGILSGGTTEDVKTALTLASNYMKDSLCGEIQFADEENSIPYYAHCIPRPGTYFKTATNISENESIAFLIAPPLESMYALDSVLKSADVKIRVLWKPPTATNFGGALISGNESSCTTACKSFSEAIITIAKIPIDI</sequence>
<dbReference type="SMART" id="SM00877">
    <property type="entry name" value="BMC"/>
    <property type="match status" value="2"/>
</dbReference>
<evidence type="ECO:0000256" key="1">
    <source>
        <dbReference type="ARBA" id="ARBA00024322"/>
    </source>
</evidence>
<comment type="subcellular location">
    <subcellularLocation>
        <location evidence="1">Bacterial microcompartment</location>
    </subcellularLocation>
</comment>
<reference evidence="4 5" key="1">
    <citation type="submission" date="2023-07" db="EMBL/GenBank/DDBJ databases">
        <title>Genomic Encyclopedia of Type Strains, Phase IV (KMG-IV): sequencing the most valuable type-strain genomes for metagenomic binning, comparative biology and taxonomic classification.</title>
        <authorList>
            <person name="Goeker M."/>
        </authorList>
    </citation>
    <scope>NUCLEOTIDE SEQUENCE [LARGE SCALE GENOMIC DNA]</scope>
    <source>
        <strain evidence="4 5">DSM 1400</strain>
    </source>
</reference>
<organism evidence="4 5">
    <name type="scientific">Hathewaya limosa</name>
    <name type="common">Clostridium limosum</name>
    <dbReference type="NCBI Taxonomy" id="1536"/>
    <lineage>
        <taxon>Bacteria</taxon>
        <taxon>Bacillati</taxon>
        <taxon>Bacillota</taxon>
        <taxon>Clostridia</taxon>
        <taxon>Eubacteriales</taxon>
        <taxon>Clostridiaceae</taxon>
        <taxon>Hathewaya</taxon>
    </lineage>
</organism>
<evidence type="ECO:0000256" key="2">
    <source>
        <dbReference type="ARBA" id="ARBA00024446"/>
    </source>
</evidence>
<gene>
    <name evidence="4" type="ORF">QOZ93_001902</name>
</gene>
<dbReference type="Gene3D" id="3.30.70.1710">
    <property type="match status" value="2"/>
</dbReference>
<dbReference type="RefSeq" id="WP_307356025.1">
    <property type="nucleotide sequence ID" value="NZ_BAAACJ010000014.1"/>
</dbReference>
<feature type="domain" description="Bacterial microcompartment" evidence="3">
    <location>
        <begin position="147"/>
        <end position="215"/>
    </location>
</feature>
<feature type="domain" description="Bacterial microcompartment" evidence="3">
    <location>
        <begin position="34"/>
        <end position="133"/>
    </location>
</feature>
<dbReference type="InterPro" id="IPR009193">
    <property type="entry name" value="EutL_PduB"/>
</dbReference>
<evidence type="ECO:0000259" key="3">
    <source>
        <dbReference type="SMART" id="SM00877"/>
    </source>
</evidence>
<dbReference type="InterPro" id="IPR037233">
    <property type="entry name" value="CcmK-like_sf"/>
</dbReference>
<proteinExistence type="predicted"/>
<protein>
    <submittedName>
        <fullName evidence="4">Ethanolamine utilization protein EutL</fullName>
    </submittedName>
</protein>
<evidence type="ECO:0000313" key="4">
    <source>
        <dbReference type="EMBL" id="MDQ0480154.1"/>
    </source>
</evidence>
<dbReference type="NCBIfam" id="NF011934">
    <property type="entry name" value="PRK15405.1"/>
    <property type="match status" value="1"/>
</dbReference>
<keyword evidence="5" id="KW-1185">Reference proteome</keyword>
<dbReference type="Proteomes" id="UP001224418">
    <property type="component" value="Unassembled WGS sequence"/>
</dbReference>
<dbReference type="EMBL" id="JAUSWN010000015">
    <property type="protein sequence ID" value="MDQ0480154.1"/>
    <property type="molecule type" value="Genomic_DNA"/>
</dbReference>
<comment type="caution">
    <text evidence="4">The sequence shown here is derived from an EMBL/GenBank/DDBJ whole genome shotgun (WGS) entry which is preliminary data.</text>
</comment>
<name>A0ABU0JST4_HATLI</name>
<evidence type="ECO:0000313" key="5">
    <source>
        <dbReference type="Proteomes" id="UP001224418"/>
    </source>
</evidence>
<dbReference type="Pfam" id="PF00936">
    <property type="entry name" value="BMC"/>
    <property type="match status" value="1"/>
</dbReference>
<keyword evidence="2" id="KW-1283">Bacterial microcompartment</keyword>
<dbReference type="SUPFAM" id="SSF143414">
    <property type="entry name" value="CcmK-like"/>
    <property type="match status" value="1"/>
</dbReference>